<dbReference type="AlphaFoldDB" id="A0A9P4UPX0"/>
<evidence type="ECO:0000313" key="1">
    <source>
        <dbReference type="EMBL" id="KAF2721258.1"/>
    </source>
</evidence>
<dbReference type="EMBL" id="MU003792">
    <property type="protein sequence ID" value="KAF2721258.1"/>
    <property type="molecule type" value="Genomic_DNA"/>
</dbReference>
<sequence>MDSFAFRKRAFWRLQAPSRSRQRPTQAWKRELAIIRALSSLACLLRVLYMCVV</sequence>
<proteinExistence type="predicted"/>
<reference evidence="1" key="1">
    <citation type="journal article" date="2020" name="Stud. Mycol.">
        <title>101 Dothideomycetes genomes: a test case for predicting lifestyles and emergence of pathogens.</title>
        <authorList>
            <person name="Haridas S."/>
            <person name="Albert R."/>
            <person name="Binder M."/>
            <person name="Bloem J."/>
            <person name="Labutti K."/>
            <person name="Salamov A."/>
            <person name="Andreopoulos B."/>
            <person name="Baker S."/>
            <person name="Barry K."/>
            <person name="Bills G."/>
            <person name="Bluhm B."/>
            <person name="Cannon C."/>
            <person name="Castanera R."/>
            <person name="Culley D."/>
            <person name="Daum C."/>
            <person name="Ezra D."/>
            <person name="Gonzalez J."/>
            <person name="Henrissat B."/>
            <person name="Kuo A."/>
            <person name="Liang C."/>
            <person name="Lipzen A."/>
            <person name="Lutzoni F."/>
            <person name="Magnuson J."/>
            <person name="Mondo S."/>
            <person name="Nolan M."/>
            <person name="Ohm R."/>
            <person name="Pangilinan J."/>
            <person name="Park H.-J."/>
            <person name="Ramirez L."/>
            <person name="Alfaro M."/>
            <person name="Sun H."/>
            <person name="Tritt A."/>
            <person name="Yoshinaga Y."/>
            <person name="Zwiers L.-H."/>
            <person name="Turgeon B."/>
            <person name="Goodwin S."/>
            <person name="Spatafora J."/>
            <person name="Crous P."/>
            <person name="Grigoriev I."/>
        </authorList>
    </citation>
    <scope>NUCLEOTIDE SEQUENCE</scope>
    <source>
        <strain evidence="1">CBS 116435</strain>
    </source>
</reference>
<dbReference type="Proteomes" id="UP000799441">
    <property type="component" value="Unassembled WGS sequence"/>
</dbReference>
<protein>
    <submittedName>
        <fullName evidence="1">Uncharacterized protein</fullName>
    </submittedName>
</protein>
<organism evidence="1 2">
    <name type="scientific">Polychaeton citri CBS 116435</name>
    <dbReference type="NCBI Taxonomy" id="1314669"/>
    <lineage>
        <taxon>Eukaryota</taxon>
        <taxon>Fungi</taxon>
        <taxon>Dikarya</taxon>
        <taxon>Ascomycota</taxon>
        <taxon>Pezizomycotina</taxon>
        <taxon>Dothideomycetes</taxon>
        <taxon>Dothideomycetidae</taxon>
        <taxon>Capnodiales</taxon>
        <taxon>Capnodiaceae</taxon>
        <taxon>Polychaeton</taxon>
    </lineage>
</organism>
<gene>
    <name evidence="1" type="ORF">K431DRAFT_75434</name>
</gene>
<evidence type="ECO:0000313" key="2">
    <source>
        <dbReference type="Proteomes" id="UP000799441"/>
    </source>
</evidence>
<comment type="caution">
    <text evidence="1">The sequence shown here is derived from an EMBL/GenBank/DDBJ whole genome shotgun (WGS) entry which is preliminary data.</text>
</comment>
<accession>A0A9P4UPX0</accession>
<keyword evidence="2" id="KW-1185">Reference proteome</keyword>
<name>A0A9P4UPX0_9PEZI</name>